<dbReference type="AlphaFoldDB" id="A0A9D1P808"/>
<dbReference type="PROSITE" id="PS50928">
    <property type="entry name" value="ABC_TM1"/>
    <property type="match status" value="1"/>
</dbReference>
<dbReference type="EMBL" id="DVOT01000092">
    <property type="protein sequence ID" value="HIV27353.1"/>
    <property type="molecule type" value="Genomic_DNA"/>
</dbReference>
<comment type="similarity">
    <text evidence="7">Belongs to the binding-protein-dependent transport system permease family.</text>
</comment>
<keyword evidence="2 7" id="KW-0813">Transport</keyword>
<keyword evidence="3" id="KW-1003">Cell membrane</keyword>
<reference evidence="9" key="2">
    <citation type="journal article" date="2021" name="PeerJ">
        <title>Extensive microbial diversity within the chicken gut microbiome revealed by metagenomics and culture.</title>
        <authorList>
            <person name="Gilroy R."/>
            <person name="Ravi A."/>
            <person name="Getino M."/>
            <person name="Pursley I."/>
            <person name="Horton D.L."/>
            <person name="Alikhan N.F."/>
            <person name="Baker D."/>
            <person name="Gharbi K."/>
            <person name="Hall N."/>
            <person name="Watson M."/>
            <person name="Adriaenssens E.M."/>
            <person name="Foster-Nyarko E."/>
            <person name="Jarju S."/>
            <person name="Secka A."/>
            <person name="Antonio M."/>
            <person name="Oren A."/>
            <person name="Chaudhuri R.R."/>
            <person name="La Ragione R."/>
            <person name="Hildebrand F."/>
            <person name="Pallen M.J."/>
        </authorList>
    </citation>
    <scope>NUCLEOTIDE SEQUENCE</scope>
    <source>
        <strain evidence="9">CHK183-6373</strain>
    </source>
</reference>
<evidence type="ECO:0000256" key="3">
    <source>
        <dbReference type="ARBA" id="ARBA00022475"/>
    </source>
</evidence>
<dbReference type="Proteomes" id="UP000886884">
    <property type="component" value="Unassembled WGS sequence"/>
</dbReference>
<feature type="transmembrane region" description="Helical" evidence="7">
    <location>
        <begin position="182"/>
        <end position="204"/>
    </location>
</feature>
<accession>A0A9D1P808</accession>
<organism evidence="9 10">
    <name type="scientific">Candidatus Ornithocaccomicrobium faecavium</name>
    <dbReference type="NCBI Taxonomy" id="2840890"/>
    <lineage>
        <taxon>Bacteria</taxon>
        <taxon>Bacillati</taxon>
        <taxon>Bacillota</taxon>
        <taxon>Clostridia</taxon>
        <taxon>Candidatus Ornithocaccomicrobium</taxon>
    </lineage>
</organism>
<proteinExistence type="inferred from homology"/>
<dbReference type="GO" id="GO:0055085">
    <property type="term" value="P:transmembrane transport"/>
    <property type="evidence" value="ECO:0007669"/>
    <property type="project" value="InterPro"/>
</dbReference>
<dbReference type="InterPro" id="IPR035906">
    <property type="entry name" value="MetI-like_sf"/>
</dbReference>
<dbReference type="PANTHER" id="PTHR43744:SF12">
    <property type="entry name" value="ABC TRANSPORTER PERMEASE PROTEIN MG189-RELATED"/>
    <property type="match status" value="1"/>
</dbReference>
<feature type="transmembrane region" description="Helical" evidence="7">
    <location>
        <begin position="72"/>
        <end position="98"/>
    </location>
</feature>
<evidence type="ECO:0000256" key="7">
    <source>
        <dbReference type="RuleBase" id="RU363032"/>
    </source>
</evidence>
<evidence type="ECO:0000313" key="10">
    <source>
        <dbReference type="Proteomes" id="UP000886884"/>
    </source>
</evidence>
<dbReference type="SUPFAM" id="SSF161098">
    <property type="entry name" value="MetI-like"/>
    <property type="match status" value="1"/>
</dbReference>
<dbReference type="PANTHER" id="PTHR43744">
    <property type="entry name" value="ABC TRANSPORTER PERMEASE PROTEIN MG189-RELATED-RELATED"/>
    <property type="match status" value="1"/>
</dbReference>
<feature type="transmembrane region" description="Helical" evidence="7">
    <location>
        <begin position="110"/>
        <end position="128"/>
    </location>
</feature>
<dbReference type="GO" id="GO:0005886">
    <property type="term" value="C:plasma membrane"/>
    <property type="evidence" value="ECO:0007669"/>
    <property type="project" value="UniProtKB-SubCell"/>
</dbReference>
<evidence type="ECO:0000313" key="9">
    <source>
        <dbReference type="EMBL" id="HIV27353.1"/>
    </source>
</evidence>
<evidence type="ECO:0000256" key="6">
    <source>
        <dbReference type="ARBA" id="ARBA00023136"/>
    </source>
</evidence>
<dbReference type="Pfam" id="PF00528">
    <property type="entry name" value="BPD_transp_1"/>
    <property type="match status" value="1"/>
</dbReference>
<evidence type="ECO:0000256" key="5">
    <source>
        <dbReference type="ARBA" id="ARBA00022989"/>
    </source>
</evidence>
<sequence>MRKIRLSKVGAALIVALFLLPPAMIVLSSFMSDRDLDKIYADGAAFCPIPREATLSGYWELLFASQAYLATFWNSLGIALCATALNAVVSLVAGYALAHARFPGRGCLRFFYGFAMLLPFQVTLLPQYLLVRALHLYNTWWALILPAAFAPMGAVLLSQFIREMPGAMLEAAYLDTSSQLRVLTRIVAPNVHAGILAAALLAFAESWNMVEQPLILLKDEWLQPLSLRLNALTSASARFAGAVLYMVPVVLLYFLFENELIEGVKHLKL</sequence>
<evidence type="ECO:0000256" key="1">
    <source>
        <dbReference type="ARBA" id="ARBA00004651"/>
    </source>
</evidence>
<keyword evidence="6 7" id="KW-0472">Membrane</keyword>
<name>A0A9D1P808_9FIRM</name>
<reference evidence="9" key="1">
    <citation type="submission" date="2020-10" db="EMBL/GenBank/DDBJ databases">
        <authorList>
            <person name="Gilroy R."/>
        </authorList>
    </citation>
    <scope>NUCLEOTIDE SEQUENCE</scope>
    <source>
        <strain evidence="9">CHK183-6373</strain>
    </source>
</reference>
<dbReference type="CDD" id="cd06261">
    <property type="entry name" value="TM_PBP2"/>
    <property type="match status" value="1"/>
</dbReference>
<gene>
    <name evidence="9" type="ORF">IAA64_05260</name>
</gene>
<evidence type="ECO:0000256" key="4">
    <source>
        <dbReference type="ARBA" id="ARBA00022692"/>
    </source>
</evidence>
<dbReference type="InterPro" id="IPR000515">
    <property type="entry name" value="MetI-like"/>
</dbReference>
<feature type="transmembrane region" description="Helical" evidence="7">
    <location>
        <begin position="140"/>
        <end position="161"/>
    </location>
</feature>
<keyword evidence="4 7" id="KW-0812">Transmembrane</keyword>
<protein>
    <submittedName>
        <fullName evidence="9">Carbohydrate ABC transporter permease</fullName>
    </submittedName>
</protein>
<feature type="transmembrane region" description="Helical" evidence="7">
    <location>
        <begin position="235"/>
        <end position="256"/>
    </location>
</feature>
<evidence type="ECO:0000259" key="8">
    <source>
        <dbReference type="PROSITE" id="PS50928"/>
    </source>
</evidence>
<dbReference type="Gene3D" id="1.10.3720.10">
    <property type="entry name" value="MetI-like"/>
    <property type="match status" value="1"/>
</dbReference>
<keyword evidence="5 7" id="KW-1133">Transmembrane helix</keyword>
<feature type="domain" description="ABC transmembrane type-1" evidence="8">
    <location>
        <begin position="72"/>
        <end position="256"/>
    </location>
</feature>
<evidence type="ECO:0000256" key="2">
    <source>
        <dbReference type="ARBA" id="ARBA00022448"/>
    </source>
</evidence>
<comment type="subcellular location">
    <subcellularLocation>
        <location evidence="1 7">Cell membrane</location>
        <topology evidence="1 7">Multi-pass membrane protein</topology>
    </subcellularLocation>
</comment>
<comment type="caution">
    <text evidence="9">The sequence shown here is derived from an EMBL/GenBank/DDBJ whole genome shotgun (WGS) entry which is preliminary data.</text>
</comment>